<proteinExistence type="predicted"/>
<comment type="caution">
    <text evidence="1">The sequence shown here is derived from an EMBL/GenBank/DDBJ whole genome shotgun (WGS) entry which is preliminary data.</text>
</comment>
<keyword evidence="2" id="KW-1185">Reference proteome</keyword>
<name>A0A371X9F8_9HYPH</name>
<accession>A0A371X9F8</accession>
<reference evidence="2" key="1">
    <citation type="submission" date="2018-08" db="EMBL/GenBank/DDBJ databases">
        <authorList>
            <person name="Im W.T."/>
        </authorList>
    </citation>
    <scope>NUCLEOTIDE SEQUENCE [LARGE SCALE GENOMIC DNA]</scope>
    <source>
        <strain evidence="2">LA-28</strain>
    </source>
</reference>
<dbReference type="AlphaFoldDB" id="A0A371X9F8"/>
<dbReference type="EMBL" id="QURN01000014">
    <property type="protein sequence ID" value="RFC65664.1"/>
    <property type="molecule type" value="Genomic_DNA"/>
</dbReference>
<sequence>MTEDTNPILDRDLAKRAFERIRAALETMLRDAFADRTGFAVVVTTFDELASHKSGGTFRGNCLLVTSIGDLSASPYPNLEIALSKAQISARTRLPTSQLPSHYYRGADTVYAGSAVLEGIVVACAGLEPRDDEMIAYWIAAAVKSEAALAVSQYLASNPSADFFKGSQASTV</sequence>
<evidence type="ECO:0000313" key="1">
    <source>
        <dbReference type="EMBL" id="RFC65664.1"/>
    </source>
</evidence>
<dbReference type="RefSeq" id="WP_116625036.1">
    <property type="nucleotide sequence ID" value="NZ_QURN01000014.1"/>
</dbReference>
<protein>
    <submittedName>
        <fullName evidence="1">Uncharacterized protein</fullName>
    </submittedName>
</protein>
<gene>
    <name evidence="1" type="ORF">DY251_16615</name>
</gene>
<organism evidence="1 2">
    <name type="scientific">Mesorhizobium denitrificans</name>
    <dbReference type="NCBI Taxonomy" id="2294114"/>
    <lineage>
        <taxon>Bacteria</taxon>
        <taxon>Pseudomonadati</taxon>
        <taxon>Pseudomonadota</taxon>
        <taxon>Alphaproteobacteria</taxon>
        <taxon>Hyphomicrobiales</taxon>
        <taxon>Phyllobacteriaceae</taxon>
        <taxon>Mesorhizobium</taxon>
    </lineage>
</organism>
<dbReference type="Proteomes" id="UP000262379">
    <property type="component" value="Unassembled WGS sequence"/>
</dbReference>
<evidence type="ECO:0000313" key="2">
    <source>
        <dbReference type="Proteomes" id="UP000262379"/>
    </source>
</evidence>